<proteinExistence type="predicted"/>
<dbReference type="PROSITE" id="PS50090">
    <property type="entry name" value="MYB_LIKE"/>
    <property type="match status" value="2"/>
</dbReference>
<evidence type="ECO:0000256" key="9">
    <source>
        <dbReference type="SAM" id="MobiDB-lite"/>
    </source>
</evidence>
<evidence type="ECO:0000256" key="1">
    <source>
        <dbReference type="ARBA" id="ARBA00004123"/>
    </source>
</evidence>
<evidence type="ECO:0000256" key="8">
    <source>
        <dbReference type="ARBA" id="ARBA00083772"/>
    </source>
</evidence>
<comment type="caution">
    <text evidence="12">The sequence shown here is derived from an EMBL/GenBank/DDBJ whole genome shotgun (WGS) entry which is preliminary data.</text>
</comment>
<dbReference type="SUPFAM" id="SSF46689">
    <property type="entry name" value="Homeodomain-like"/>
    <property type="match status" value="1"/>
</dbReference>
<dbReference type="OrthoDB" id="2143914at2759"/>
<dbReference type="Proteomes" id="UP000237000">
    <property type="component" value="Unassembled WGS sequence"/>
</dbReference>
<evidence type="ECO:0000259" key="11">
    <source>
        <dbReference type="PROSITE" id="PS51294"/>
    </source>
</evidence>
<dbReference type="InterPro" id="IPR009057">
    <property type="entry name" value="Homeodomain-like_sf"/>
</dbReference>
<evidence type="ECO:0000256" key="4">
    <source>
        <dbReference type="ARBA" id="ARBA00023125"/>
    </source>
</evidence>
<reference evidence="13" key="1">
    <citation type="submission" date="2016-06" db="EMBL/GenBank/DDBJ databases">
        <title>Parallel loss of symbiosis genes in relatives of nitrogen-fixing non-legume Parasponia.</title>
        <authorList>
            <person name="Van Velzen R."/>
            <person name="Holmer R."/>
            <person name="Bu F."/>
            <person name="Rutten L."/>
            <person name="Van Zeijl A."/>
            <person name="Liu W."/>
            <person name="Santuari L."/>
            <person name="Cao Q."/>
            <person name="Sharma T."/>
            <person name="Shen D."/>
            <person name="Roswanjaya Y."/>
            <person name="Wardhani T."/>
            <person name="Kalhor M.S."/>
            <person name="Jansen J."/>
            <person name="Van den Hoogen J."/>
            <person name="Gungor B."/>
            <person name="Hartog M."/>
            <person name="Hontelez J."/>
            <person name="Verver J."/>
            <person name="Yang W.-C."/>
            <person name="Schijlen E."/>
            <person name="Repin R."/>
            <person name="Schilthuizen M."/>
            <person name="Schranz E."/>
            <person name="Heidstra R."/>
            <person name="Miyata K."/>
            <person name="Fedorova E."/>
            <person name="Kohlen W."/>
            <person name="Bisseling T."/>
            <person name="Smit S."/>
            <person name="Geurts R."/>
        </authorList>
    </citation>
    <scope>NUCLEOTIDE SEQUENCE [LARGE SCALE GENOMIC DNA]</scope>
    <source>
        <strain evidence="13">cv. RG33-2</strain>
    </source>
</reference>
<dbReference type="CDD" id="cd00167">
    <property type="entry name" value="SANT"/>
    <property type="match status" value="2"/>
</dbReference>
<dbReference type="PANTHER" id="PTHR47999">
    <property type="entry name" value="TRANSCRIPTION FACTOR MYB8-RELATED-RELATED"/>
    <property type="match status" value="1"/>
</dbReference>
<name>A0A2P5E7V7_TREOI</name>
<keyword evidence="2" id="KW-0677">Repeat</keyword>
<dbReference type="InterPro" id="IPR001005">
    <property type="entry name" value="SANT/Myb"/>
</dbReference>
<protein>
    <recommendedName>
        <fullName evidence="8">Myb-related protein 123</fullName>
    </recommendedName>
</protein>
<keyword evidence="6" id="KW-0804">Transcription</keyword>
<evidence type="ECO:0000259" key="10">
    <source>
        <dbReference type="PROSITE" id="PS50090"/>
    </source>
</evidence>
<evidence type="ECO:0000256" key="3">
    <source>
        <dbReference type="ARBA" id="ARBA00023015"/>
    </source>
</evidence>
<keyword evidence="4" id="KW-0238">DNA-binding</keyword>
<dbReference type="Pfam" id="PF00249">
    <property type="entry name" value="Myb_DNA-binding"/>
    <property type="match status" value="2"/>
</dbReference>
<evidence type="ECO:0000256" key="5">
    <source>
        <dbReference type="ARBA" id="ARBA00023159"/>
    </source>
</evidence>
<dbReference type="GO" id="GO:0003677">
    <property type="term" value="F:DNA binding"/>
    <property type="evidence" value="ECO:0007669"/>
    <property type="project" value="UniProtKB-KW"/>
</dbReference>
<dbReference type="FunFam" id="1.10.10.60:FF:000001">
    <property type="entry name" value="MYB-related transcription factor"/>
    <property type="match status" value="1"/>
</dbReference>
<keyword evidence="5" id="KW-0010">Activator</keyword>
<dbReference type="GO" id="GO:0005634">
    <property type="term" value="C:nucleus"/>
    <property type="evidence" value="ECO:0007669"/>
    <property type="project" value="UniProtKB-SubCell"/>
</dbReference>
<dbReference type="FunFam" id="1.10.10.60:FF:000302">
    <property type="entry name" value="Transcription factor TT2"/>
    <property type="match status" value="1"/>
</dbReference>
<feature type="domain" description="HTH myb-type" evidence="11">
    <location>
        <begin position="62"/>
        <end position="116"/>
    </location>
</feature>
<feature type="domain" description="Myb-like" evidence="10">
    <location>
        <begin position="62"/>
        <end position="112"/>
    </location>
</feature>
<evidence type="ECO:0000313" key="13">
    <source>
        <dbReference type="Proteomes" id="UP000237000"/>
    </source>
</evidence>
<organism evidence="12 13">
    <name type="scientific">Trema orientale</name>
    <name type="common">Charcoal tree</name>
    <name type="synonym">Celtis orientalis</name>
    <dbReference type="NCBI Taxonomy" id="63057"/>
    <lineage>
        <taxon>Eukaryota</taxon>
        <taxon>Viridiplantae</taxon>
        <taxon>Streptophyta</taxon>
        <taxon>Embryophyta</taxon>
        <taxon>Tracheophyta</taxon>
        <taxon>Spermatophyta</taxon>
        <taxon>Magnoliopsida</taxon>
        <taxon>eudicotyledons</taxon>
        <taxon>Gunneridae</taxon>
        <taxon>Pentapetalae</taxon>
        <taxon>rosids</taxon>
        <taxon>fabids</taxon>
        <taxon>Rosales</taxon>
        <taxon>Cannabaceae</taxon>
        <taxon>Trema</taxon>
    </lineage>
</organism>
<dbReference type="SMART" id="SM00717">
    <property type="entry name" value="SANT"/>
    <property type="match status" value="2"/>
</dbReference>
<keyword evidence="3" id="KW-0805">Transcription regulation</keyword>
<dbReference type="InterPro" id="IPR017930">
    <property type="entry name" value="Myb_dom"/>
</dbReference>
<dbReference type="STRING" id="63057.A0A2P5E7V7"/>
<comment type="subcellular location">
    <subcellularLocation>
        <location evidence="1">Nucleus</location>
    </subcellularLocation>
</comment>
<evidence type="ECO:0000256" key="2">
    <source>
        <dbReference type="ARBA" id="ARBA00022737"/>
    </source>
</evidence>
<feature type="compositionally biased region" description="Low complexity" evidence="9">
    <location>
        <begin position="125"/>
        <end position="139"/>
    </location>
</feature>
<feature type="domain" description="Myb-like" evidence="10">
    <location>
        <begin position="9"/>
        <end position="61"/>
    </location>
</feature>
<feature type="region of interest" description="Disordered" evidence="9">
    <location>
        <begin position="125"/>
        <end position="155"/>
    </location>
</feature>
<gene>
    <name evidence="12" type="primary">TorMYB90</name>
    <name evidence="12" type="ORF">TorRG33x02_225810</name>
</gene>
<evidence type="ECO:0000256" key="7">
    <source>
        <dbReference type="ARBA" id="ARBA00023242"/>
    </source>
</evidence>
<dbReference type="PROSITE" id="PS51294">
    <property type="entry name" value="HTH_MYB"/>
    <property type="match status" value="2"/>
</dbReference>
<dbReference type="Gene3D" id="1.10.10.60">
    <property type="entry name" value="Homeodomain-like"/>
    <property type="match status" value="2"/>
</dbReference>
<evidence type="ECO:0000256" key="6">
    <source>
        <dbReference type="ARBA" id="ARBA00023163"/>
    </source>
</evidence>
<dbReference type="InterPro" id="IPR015495">
    <property type="entry name" value="Myb_TF_plants"/>
</dbReference>
<evidence type="ECO:0000313" key="12">
    <source>
        <dbReference type="EMBL" id="PON81627.1"/>
    </source>
</evidence>
<dbReference type="InParanoid" id="A0A2P5E7V7"/>
<keyword evidence="7" id="KW-0539">Nucleus</keyword>
<dbReference type="EMBL" id="JXTC01000212">
    <property type="protein sequence ID" value="PON81627.1"/>
    <property type="molecule type" value="Genomic_DNA"/>
</dbReference>
<sequence length="346" mass="38906">MGRSPCCSNEGLNRGAWTVHEDKILSEYIKNHGEGRWRNLPQKAGLKRCGKSCRLRWLNYLRPDIKRGNISPDEEELIIRLHKLLGNRWSLIAGRLPGRTDNEIKNYWNTNLGKKVPLVQHLHQTTSSNTTATTSSNQSKKPKTNHSSSSPGKAPLAEMGAHVVRTKAIKCSTTAGVFLNYPKPNRTDEGVADHAGGVVVPSKDHDEDKYDVASNCYDINSVVQGSGLSAFDDHEYYVNAQDTNLSQNKYFVDQMEELCLSDLLNSDYFDFPVHDHNFVDTYNYNVSTYNHPKDEIVGDHHDNHDHDLLFSQGYDWISTSCSSMTVIDPNVGPDFHSNAEGDWLAD</sequence>
<dbReference type="AlphaFoldDB" id="A0A2P5E7V7"/>
<accession>A0A2P5E7V7</accession>
<dbReference type="PANTHER" id="PTHR47999:SF70">
    <property type="entry name" value="ANTHOCYANIN REGULATORY C1 PROTEIN-LIKE"/>
    <property type="match status" value="1"/>
</dbReference>
<feature type="domain" description="HTH myb-type" evidence="11">
    <location>
        <begin position="9"/>
        <end position="61"/>
    </location>
</feature>
<keyword evidence="13" id="KW-1185">Reference proteome</keyword>